<dbReference type="EMBL" id="QEAS01000001">
    <property type="protein sequence ID" value="PWG82439.1"/>
    <property type="molecule type" value="Genomic_DNA"/>
</dbReference>
<keyword evidence="1" id="KW-0449">Lipoprotein</keyword>
<dbReference type="InterPro" id="IPR041662">
    <property type="entry name" value="SusD-like_2"/>
</dbReference>
<organism evidence="1 2">
    <name type="scientific">Pararcticibacter amylolyticus</name>
    <dbReference type="NCBI Taxonomy" id="2173175"/>
    <lineage>
        <taxon>Bacteria</taxon>
        <taxon>Pseudomonadati</taxon>
        <taxon>Bacteroidota</taxon>
        <taxon>Sphingobacteriia</taxon>
        <taxon>Sphingobacteriales</taxon>
        <taxon>Sphingobacteriaceae</taxon>
        <taxon>Pararcticibacter</taxon>
    </lineage>
</organism>
<name>A0A2U2PMN0_9SPHI</name>
<gene>
    <name evidence="1" type="ORF">DDR33_00800</name>
</gene>
<dbReference type="Proteomes" id="UP000245647">
    <property type="component" value="Unassembled WGS sequence"/>
</dbReference>
<reference evidence="1 2" key="1">
    <citation type="submission" date="2018-04" db="EMBL/GenBank/DDBJ databases">
        <title>Pedobacter chongqingensis sp. nov., isolated from a rottenly hemp rope.</title>
        <authorList>
            <person name="Cai Y."/>
        </authorList>
    </citation>
    <scope>NUCLEOTIDE SEQUENCE [LARGE SCALE GENOMIC DNA]</scope>
    <source>
        <strain evidence="1 2">FJ4-8</strain>
    </source>
</reference>
<sequence>MMVWVLNNTRFLLTEVSALNLMLHSKDYPFHHKLNVMKKLSKYIAAGLIAVSFVSSCTKDFTDINTNPNKPVDAPLTNVFAYVLQDFSANFYDAWGNMNEPETFSGHLGKIQYIDEARYMYRSGTITDLWNKYFRDVKNAQLVIDKAEATGAVNLQAATMTLQAFILQIGTDRWRDLPFSEAIRGDKGFVTPKYDKQEDIYPVIIAQLKSAADLFAGGGTDQLGEGDLLYGGNVTKWRKFCNSLRLRVAIRISNIDQAQARSIIEEILADPSKYPVFGGNEDNAYFKWPGSSPYIEPWNNDSRTRDDHGPSQNIIDSLKLYNDPRLPVYAKPAPSDGEYRGVEIGPVNSPTLSLFSRIGARFRDDAAGYSPFMNYAELAFIIAEAASRGWNTKGVSAGNAYNNGISGSLAENGIATAAIGVYVNSEGVRWKGNVRQIYLQKWLALFKNGHEAWAEERRTDFPLLSAARGSAFPGHSRPPFRYPYPTEETTLNGKNSEATIAEVKDSFWGKKMMWDTRTGVQ</sequence>
<accession>A0A2U2PMN0</accession>
<dbReference type="SUPFAM" id="SSF48452">
    <property type="entry name" value="TPR-like"/>
    <property type="match status" value="1"/>
</dbReference>
<dbReference type="InterPro" id="IPR011990">
    <property type="entry name" value="TPR-like_helical_dom_sf"/>
</dbReference>
<evidence type="ECO:0000313" key="2">
    <source>
        <dbReference type="Proteomes" id="UP000245647"/>
    </source>
</evidence>
<dbReference type="AlphaFoldDB" id="A0A2U2PMN0"/>
<protein>
    <submittedName>
        <fullName evidence="1">SusD/RagB family nutrient-binding outer membrane lipoprotein</fullName>
    </submittedName>
</protein>
<proteinExistence type="predicted"/>
<evidence type="ECO:0000313" key="1">
    <source>
        <dbReference type="EMBL" id="PWG82439.1"/>
    </source>
</evidence>
<comment type="caution">
    <text evidence="1">The sequence shown here is derived from an EMBL/GenBank/DDBJ whole genome shotgun (WGS) entry which is preliminary data.</text>
</comment>
<dbReference type="Pfam" id="PF12771">
    <property type="entry name" value="SusD-like_2"/>
    <property type="match status" value="1"/>
</dbReference>
<keyword evidence="2" id="KW-1185">Reference proteome</keyword>
<dbReference type="Gene3D" id="1.25.40.390">
    <property type="match status" value="1"/>
</dbReference>